<keyword evidence="2" id="KW-1185">Reference proteome</keyword>
<dbReference type="Proteomes" id="UP001060215">
    <property type="component" value="Chromosome 3"/>
</dbReference>
<accession>A0ACC0IK76</accession>
<proteinExistence type="predicted"/>
<protein>
    <submittedName>
        <fullName evidence="1">Uncharacterized protein</fullName>
    </submittedName>
</protein>
<gene>
    <name evidence="1" type="ORF">LOK49_LG02G01468</name>
</gene>
<dbReference type="EMBL" id="CM045760">
    <property type="protein sequence ID" value="KAI8025850.1"/>
    <property type="molecule type" value="Genomic_DNA"/>
</dbReference>
<reference evidence="1 2" key="1">
    <citation type="journal article" date="2022" name="Plant J.">
        <title>Chromosome-level genome of Camellia lanceoleosa provides a valuable resource for understanding genome evolution and self-incompatibility.</title>
        <authorList>
            <person name="Gong W."/>
            <person name="Xiao S."/>
            <person name="Wang L."/>
            <person name="Liao Z."/>
            <person name="Chang Y."/>
            <person name="Mo W."/>
            <person name="Hu G."/>
            <person name="Li W."/>
            <person name="Zhao G."/>
            <person name="Zhu H."/>
            <person name="Hu X."/>
            <person name="Ji K."/>
            <person name="Xiang X."/>
            <person name="Song Q."/>
            <person name="Yuan D."/>
            <person name="Jin S."/>
            <person name="Zhang L."/>
        </authorList>
    </citation>
    <scope>NUCLEOTIDE SEQUENCE [LARGE SCALE GENOMIC DNA]</scope>
    <source>
        <strain evidence="1">SQ_2022a</strain>
    </source>
</reference>
<organism evidence="1 2">
    <name type="scientific">Camellia lanceoleosa</name>
    <dbReference type="NCBI Taxonomy" id="1840588"/>
    <lineage>
        <taxon>Eukaryota</taxon>
        <taxon>Viridiplantae</taxon>
        <taxon>Streptophyta</taxon>
        <taxon>Embryophyta</taxon>
        <taxon>Tracheophyta</taxon>
        <taxon>Spermatophyta</taxon>
        <taxon>Magnoliopsida</taxon>
        <taxon>eudicotyledons</taxon>
        <taxon>Gunneridae</taxon>
        <taxon>Pentapetalae</taxon>
        <taxon>asterids</taxon>
        <taxon>Ericales</taxon>
        <taxon>Theaceae</taxon>
        <taxon>Camellia</taxon>
    </lineage>
</organism>
<sequence>MSKYAELLDAGVRIATRFHSHCPHTARMYYHPPANKDNNPPQGGVGGGEGGGNICGEASTRSSYCGSKAVLGVDTTDLILASVV</sequence>
<evidence type="ECO:0000313" key="2">
    <source>
        <dbReference type="Proteomes" id="UP001060215"/>
    </source>
</evidence>
<name>A0ACC0IK76_9ERIC</name>
<comment type="caution">
    <text evidence="1">The sequence shown here is derived from an EMBL/GenBank/DDBJ whole genome shotgun (WGS) entry which is preliminary data.</text>
</comment>
<evidence type="ECO:0000313" key="1">
    <source>
        <dbReference type="EMBL" id="KAI8025850.1"/>
    </source>
</evidence>